<dbReference type="AlphaFoldDB" id="A0A0A9XMF2"/>
<dbReference type="InterPro" id="IPR004279">
    <property type="entry name" value="Perilipin"/>
</dbReference>
<dbReference type="GO" id="GO:0005811">
    <property type="term" value="C:lipid droplet"/>
    <property type="evidence" value="ECO:0007669"/>
    <property type="project" value="UniProtKB-SubCell"/>
</dbReference>
<keyword evidence="3" id="KW-0551">Lipid droplet</keyword>
<feature type="region of interest" description="Disordered" evidence="4">
    <location>
        <begin position="1"/>
        <end position="23"/>
    </location>
</feature>
<feature type="non-terminal residue" evidence="5">
    <location>
        <position position="1"/>
    </location>
</feature>
<comment type="similarity">
    <text evidence="2">Belongs to the perilipin family.</text>
</comment>
<evidence type="ECO:0000256" key="3">
    <source>
        <dbReference type="ARBA" id="ARBA00022677"/>
    </source>
</evidence>
<feature type="compositionally biased region" description="Basic residues" evidence="4">
    <location>
        <begin position="7"/>
        <end position="19"/>
    </location>
</feature>
<dbReference type="GO" id="GO:0005829">
    <property type="term" value="C:cytosol"/>
    <property type="evidence" value="ECO:0007669"/>
    <property type="project" value="TreeGrafter"/>
</dbReference>
<evidence type="ECO:0000256" key="4">
    <source>
        <dbReference type="SAM" id="MobiDB-lite"/>
    </source>
</evidence>
<gene>
    <name evidence="5" type="primary">Lsd-2_0</name>
    <name evidence="5" type="ORF">CM83_47657</name>
</gene>
<name>A0A0A9XMF2_LYGHE</name>
<sequence length="258" mass="27832">AQCAPSKRNRRVTSHHQSHRTSSSFIMTAEAMPATQMQVFDKLLQIPLLDYAYSTSAGVYQKVKGCNGIINYALGSAEGAAALAMTAVAPVANKFQGPIHYVDSTLCNGIDALQEKMPIVKEPPQQIIENAKNYVSNSAAVGRVQSMTNVGWEKANEVLSTTTVGNMTLTGLDTTSSIADRYIDYYLPASEDEENVHHGSVSAHPSSDCEDKVLHAAHTVGALSAKVSRRLYNTISRRASRTTSESSDASSHHTSDEE</sequence>
<protein>
    <submittedName>
        <fullName evidence="5">Lipid storage droplets surface-binding protein 2</fullName>
    </submittedName>
</protein>
<dbReference type="EMBL" id="GBHO01025309">
    <property type="protein sequence ID" value="JAG18295.1"/>
    <property type="molecule type" value="Transcribed_RNA"/>
</dbReference>
<proteinExistence type="inferred from homology"/>
<dbReference type="GO" id="GO:0010890">
    <property type="term" value="P:positive regulation of triglyceride storage"/>
    <property type="evidence" value="ECO:0007669"/>
    <property type="project" value="TreeGrafter"/>
</dbReference>
<evidence type="ECO:0000256" key="2">
    <source>
        <dbReference type="ARBA" id="ARBA00006311"/>
    </source>
</evidence>
<dbReference type="Pfam" id="PF03036">
    <property type="entry name" value="Perilipin"/>
    <property type="match status" value="1"/>
</dbReference>
<dbReference type="PANTHER" id="PTHR14024:SF53">
    <property type="entry name" value="LIPID STORAGE DROPLETS SURFACE-BINDING PROTEIN 2"/>
    <property type="match status" value="1"/>
</dbReference>
<feature type="region of interest" description="Disordered" evidence="4">
    <location>
        <begin position="235"/>
        <end position="258"/>
    </location>
</feature>
<reference evidence="5" key="1">
    <citation type="journal article" date="2014" name="PLoS ONE">
        <title>Transcriptome-Based Identification of ABC Transporters in the Western Tarnished Plant Bug Lygus hesperus.</title>
        <authorList>
            <person name="Hull J.J."/>
            <person name="Chaney K."/>
            <person name="Geib S.M."/>
            <person name="Fabrick J.A."/>
            <person name="Brent C.S."/>
            <person name="Walsh D."/>
            <person name="Lavine L.C."/>
        </authorList>
    </citation>
    <scope>NUCLEOTIDE SEQUENCE</scope>
</reference>
<evidence type="ECO:0000256" key="1">
    <source>
        <dbReference type="ARBA" id="ARBA00004502"/>
    </source>
</evidence>
<dbReference type="PANTHER" id="PTHR14024">
    <property type="entry name" value="PERILIPIN"/>
    <property type="match status" value="1"/>
</dbReference>
<accession>A0A0A9XMF2</accession>
<comment type="subcellular location">
    <subcellularLocation>
        <location evidence="1">Lipid droplet</location>
    </subcellularLocation>
</comment>
<evidence type="ECO:0000313" key="5">
    <source>
        <dbReference type="EMBL" id="JAG18295.1"/>
    </source>
</evidence>
<dbReference type="GO" id="GO:0019915">
    <property type="term" value="P:lipid storage"/>
    <property type="evidence" value="ECO:0007669"/>
    <property type="project" value="TreeGrafter"/>
</dbReference>
<organism evidence="5">
    <name type="scientific">Lygus hesperus</name>
    <name type="common">Western plant bug</name>
    <dbReference type="NCBI Taxonomy" id="30085"/>
    <lineage>
        <taxon>Eukaryota</taxon>
        <taxon>Metazoa</taxon>
        <taxon>Ecdysozoa</taxon>
        <taxon>Arthropoda</taxon>
        <taxon>Hexapoda</taxon>
        <taxon>Insecta</taxon>
        <taxon>Pterygota</taxon>
        <taxon>Neoptera</taxon>
        <taxon>Paraneoptera</taxon>
        <taxon>Hemiptera</taxon>
        <taxon>Heteroptera</taxon>
        <taxon>Panheteroptera</taxon>
        <taxon>Cimicomorpha</taxon>
        <taxon>Miridae</taxon>
        <taxon>Mirini</taxon>
        <taxon>Lygus</taxon>
    </lineage>
</organism>
<reference evidence="5" key="2">
    <citation type="submission" date="2014-07" db="EMBL/GenBank/DDBJ databases">
        <authorList>
            <person name="Hull J."/>
        </authorList>
    </citation>
    <scope>NUCLEOTIDE SEQUENCE</scope>
</reference>